<dbReference type="STRING" id="65489.A0A0D3HHD8"/>
<feature type="chain" id="PRO_5002263833" description="Bifunctional inhibitor/plant lipid transfer protein/seed storage helical domain-containing protein" evidence="6">
    <location>
        <begin position="29"/>
        <end position="283"/>
    </location>
</feature>
<name>A0A0D3HHD8_9ORYZ</name>
<dbReference type="eggNOG" id="ENOG502R5SI">
    <property type="taxonomic scope" value="Eukaryota"/>
</dbReference>
<feature type="compositionally biased region" description="Low complexity" evidence="5">
    <location>
        <begin position="59"/>
        <end position="68"/>
    </location>
</feature>
<comment type="similarity">
    <text evidence="1">Belongs to the plant LTP family.</text>
</comment>
<reference evidence="8" key="2">
    <citation type="submission" date="2015-03" db="UniProtKB">
        <authorList>
            <consortium name="EnsemblPlants"/>
        </authorList>
    </citation>
    <scope>IDENTIFICATION</scope>
</reference>
<evidence type="ECO:0000256" key="3">
    <source>
        <dbReference type="ARBA" id="ARBA00023157"/>
    </source>
</evidence>
<feature type="signal peptide" evidence="6">
    <location>
        <begin position="1"/>
        <end position="28"/>
    </location>
</feature>
<dbReference type="InterPro" id="IPR016140">
    <property type="entry name" value="Bifunc_inhib/LTP/seed_store"/>
</dbReference>
<feature type="domain" description="Bifunctional inhibitor/plant lipid transfer protein/seed storage helical" evidence="7">
    <location>
        <begin position="125"/>
        <end position="216"/>
    </location>
</feature>
<evidence type="ECO:0000313" key="8">
    <source>
        <dbReference type="EnsemblPlants" id="OBART11G00840.1"/>
    </source>
</evidence>
<evidence type="ECO:0000259" key="7">
    <source>
        <dbReference type="Pfam" id="PF14368"/>
    </source>
</evidence>
<evidence type="ECO:0000256" key="5">
    <source>
        <dbReference type="SAM" id="MobiDB-lite"/>
    </source>
</evidence>
<dbReference type="PaxDb" id="65489-OBART11G00840.1"/>
<dbReference type="AlphaFoldDB" id="A0A0D3HHD8"/>
<feature type="compositionally biased region" description="Pro residues" evidence="5">
    <location>
        <begin position="69"/>
        <end position="78"/>
    </location>
</feature>
<dbReference type="CDD" id="cd00010">
    <property type="entry name" value="AAI_LTSS"/>
    <property type="match status" value="1"/>
</dbReference>
<protein>
    <recommendedName>
        <fullName evidence="7">Bifunctional inhibitor/plant lipid transfer protein/seed storage helical domain-containing protein</fullName>
    </recommendedName>
</protein>
<dbReference type="PANTHER" id="PTHR33044">
    <property type="entry name" value="BIFUNCTIONAL INHIBITOR/LIPID-TRANSFER PROTEIN/SEED STORAGE 2S ALBUMIN SUPERFAMILY PROTEIN-RELATED"/>
    <property type="match status" value="1"/>
</dbReference>
<evidence type="ECO:0000256" key="6">
    <source>
        <dbReference type="SAM" id="SignalP"/>
    </source>
</evidence>
<feature type="region of interest" description="Disordered" evidence="5">
    <location>
        <begin position="49"/>
        <end position="128"/>
    </location>
</feature>
<sequence length="283" mass="29130">MASPASKRAAVVLLVVVASVMMATPSEAMRPRRKAAALVSSEARVLRFPGFPGSRQRFPGFPGARPSPRAAPPKPSPPSSSSSSVPGLPLSPPAGALPPPCGRSSQTTPPGTLIPGMPGSGGSSSSAPDCVTSLAGLTTCASFLTGAEAETPTPASECCGGLGMFLNSTAAAAEGDRTLRCLCPVILGDVNRMLPKPVDPVRMMYLPIACGLVLPPQVLFICFTGQPNPPVLSRVPDSCNVALMVHDKIDSKVTDDSVSQFKFTKLLLVLRVVFSETAGPVLQ</sequence>
<dbReference type="InterPro" id="IPR043325">
    <property type="entry name" value="LTSS"/>
</dbReference>
<keyword evidence="9" id="KW-1185">Reference proteome</keyword>
<reference evidence="8" key="1">
    <citation type="journal article" date="2009" name="Rice">
        <title>De Novo Next Generation Sequencing of Plant Genomes.</title>
        <authorList>
            <person name="Rounsley S."/>
            <person name="Marri P.R."/>
            <person name="Yu Y."/>
            <person name="He R."/>
            <person name="Sisneros N."/>
            <person name="Goicoechea J.L."/>
            <person name="Lee S.J."/>
            <person name="Angelova A."/>
            <person name="Kudrna D."/>
            <person name="Luo M."/>
            <person name="Affourtit J."/>
            <person name="Desany B."/>
            <person name="Knight J."/>
            <person name="Niazi F."/>
            <person name="Egholm M."/>
            <person name="Wing R.A."/>
        </authorList>
    </citation>
    <scope>NUCLEOTIDE SEQUENCE [LARGE SCALE GENOMIC DNA]</scope>
    <source>
        <strain evidence="8">cv. IRGC 105608</strain>
    </source>
</reference>
<dbReference type="SUPFAM" id="SSF47699">
    <property type="entry name" value="Bifunctional inhibitor/lipid-transfer protein/seed storage 2S albumin"/>
    <property type="match status" value="1"/>
</dbReference>
<keyword evidence="2 6" id="KW-0732">Signal</keyword>
<evidence type="ECO:0000313" key="9">
    <source>
        <dbReference type="Proteomes" id="UP000026960"/>
    </source>
</evidence>
<feature type="compositionally biased region" description="Low complexity" evidence="5">
    <location>
        <begin position="79"/>
        <end position="88"/>
    </location>
</feature>
<evidence type="ECO:0000256" key="2">
    <source>
        <dbReference type="ARBA" id="ARBA00022729"/>
    </source>
</evidence>
<dbReference type="Pfam" id="PF14368">
    <property type="entry name" value="LTP_2"/>
    <property type="match status" value="1"/>
</dbReference>
<dbReference type="InterPro" id="IPR036312">
    <property type="entry name" value="Bifun_inhib/LTP/seed_sf"/>
</dbReference>
<proteinExistence type="inferred from homology"/>
<organism evidence="8">
    <name type="scientific">Oryza barthii</name>
    <dbReference type="NCBI Taxonomy" id="65489"/>
    <lineage>
        <taxon>Eukaryota</taxon>
        <taxon>Viridiplantae</taxon>
        <taxon>Streptophyta</taxon>
        <taxon>Embryophyta</taxon>
        <taxon>Tracheophyta</taxon>
        <taxon>Spermatophyta</taxon>
        <taxon>Magnoliopsida</taxon>
        <taxon>Liliopsida</taxon>
        <taxon>Poales</taxon>
        <taxon>Poaceae</taxon>
        <taxon>BOP clade</taxon>
        <taxon>Oryzoideae</taxon>
        <taxon>Oryzeae</taxon>
        <taxon>Oryzinae</taxon>
        <taxon>Oryza</taxon>
    </lineage>
</organism>
<feature type="compositionally biased region" description="Pro residues" evidence="5">
    <location>
        <begin position="89"/>
        <end position="101"/>
    </location>
</feature>
<evidence type="ECO:0000256" key="1">
    <source>
        <dbReference type="ARBA" id="ARBA00009748"/>
    </source>
</evidence>
<dbReference type="HOGENOM" id="CLU_060430_0_2_1"/>
<dbReference type="Proteomes" id="UP000026960">
    <property type="component" value="Chromosome 11"/>
</dbReference>
<dbReference type="Gene3D" id="1.10.110.10">
    <property type="entry name" value="Plant lipid-transfer and hydrophobic proteins"/>
    <property type="match status" value="1"/>
</dbReference>
<accession>A0A0D3HHD8</accession>
<evidence type="ECO:0000256" key="4">
    <source>
        <dbReference type="ARBA" id="ARBA00023180"/>
    </source>
</evidence>
<keyword evidence="3" id="KW-1015">Disulfide bond</keyword>
<keyword evidence="4" id="KW-0325">Glycoprotein</keyword>
<dbReference type="Gramene" id="OBART11G00840.1">
    <property type="protein sequence ID" value="OBART11G00840.1"/>
    <property type="gene ID" value="OBART11G00840"/>
</dbReference>
<dbReference type="EnsemblPlants" id="OBART11G00840.1">
    <property type="protein sequence ID" value="OBART11G00840.1"/>
    <property type="gene ID" value="OBART11G00840"/>
</dbReference>